<gene>
    <name evidence="3" type="ORF">LWI28_029133</name>
</gene>
<dbReference type="EMBL" id="JAJSOW010000107">
    <property type="protein sequence ID" value="KAI9157856.1"/>
    <property type="molecule type" value="Genomic_DNA"/>
</dbReference>
<evidence type="ECO:0000259" key="2">
    <source>
        <dbReference type="PROSITE" id="PS50011"/>
    </source>
</evidence>
<dbReference type="Pfam" id="PF00069">
    <property type="entry name" value="Pkinase"/>
    <property type="match status" value="1"/>
</dbReference>
<dbReference type="InterPro" id="IPR000719">
    <property type="entry name" value="Prot_kinase_dom"/>
</dbReference>
<dbReference type="Proteomes" id="UP001064489">
    <property type="component" value="Chromosome 12"/>
</dbReference>
<sequence>MKQKYQGSTTVKRALLRALRKDFEVLQIKEGESVDEYFARTLIIVNKMKVHGESMEQVVIIEKILRSMTSRFDYVVCSVEESNNLDTLTIDELQSSLLVHEQRMNGRRGDEQALKVTYDNRSGRRGGIREARLDVLEWGDSNEEGSEHDQSEEEVEEEVAVEEGGGEVSLPSSGSSGENSQTSKESSPSSPEMRNRRVPFWLEDYEYNAKLSDFELFKYEQINVEHAIIITSYHHTSPEVITGAVNLNPKHDVYLFGVLLLEMLTGLRAFDINRPSDERNLVKWAAPVLCNPRKVKKIVDQRLQHKKYPSQVAMIQAAEVIHNCLNQHPTTRPSMDQVLQTLQHIKALDSSTV</sequence>
<feature type="domain" description="Protein kinase" evidence="2">
    <location>
        <begin position="1"/>
        <end position="347"/>
    </location>
</feature>
<feature type="compositionally biased region" description="Acidic residues" evidence="1">
    <location>
        <begin position="140"/>
        <end position="165"/>
    </location>
</feature>
<protein>
    <recommendedName>
        <fullName evidence="2">Protein kinase domain-containing protein</fullName>
    </recommendedName>
</protein>
<evidence type="ECO:0000313" key="3">
    <source>
        <dbReference type="EMBL" id="KAI9157856.1"/>
    </source>
</evidence>
<organism evidence="3 4">
    <name type="scientific">Acer negundo</name>
    <name type="common">Box elder</name>
    <dbReference type="NCBI Taxonomy" id="4023"/>
    <lineage>
        <taxon>Eukaryota</taxon>
        <taxon>Viridiplantae</taxon>
        <taxon>Streptophyta</taxon>
        <taxon>Embryophyta</taxon>
        <taxon>Tracheophyta</taxon>
        <taxon>Spermatophyta</taxon>
        <taxon>Magnoliopsida</taxon>
        <taxon>eudicotyledons</taxon>
        <taxon>Gunneridae</taxon>
        <taxon>Pentapetalae</taxon>
        <taxon>rosids</taxon>
        <taxon>malvids</taxon>
        <taxon>Sapindales</taxon>
        <taxon>Sapindaceae</taxon>
        <taxon>Hippocastanoideae</taxon>
        <taxon>Acereae</taxon>
        <taxon>Acer</taxon>
    </lineage>
</organism>
<dbReference type="GO" id="GO:0004672">
    <property type="term" value="F:protein kinase activity"/>
    <property type="evidence" value="ECO:0007669"/>
    <property type="project" value="InterPro"/>
</dbReference>
<reference evidence="3" key="2">
    <citation type="submission" date="2023-02" db="EMBL/GenBank/DDBJ databases">
        <authorList>
            <person name="Swenson N.G."/>
            <person name="Wegrzyn J.L."/>
            <person name="Mcevoy S.L."/>
        </authorList>
    </citation>
    <scope>NUCLEOTIDE SEQUENCE</scope>
    <source>
        <strain evidence="3">91603</strain>
        <tissue evidence="3">Leaf</tissue>
    </source>
</reference>
<proteinExistence type="predicted"/>
<feature type="compositionally biased region" description="Low complexity" evidence="1">
    <location>
        <begin position="168"/>
        <end position="192"/>
    </location>
</feature>
<dbReference type="GO" id="GO:0005524">
    <property type="term" value="F:ATP binding"/>
    <property type="evidence" value="ECO:0007669"/>
    <property type="project" value="InterPro"/>
</dbReference>
<reference evidence="3" key="1">
    <citation type="journal article" date="2022" name="Plant J.">
        <title>Strategies of tolerance reflected in two North American maple genomes.</title>
        <authorList>
            <person name="McEvoy S.L."/>
            <person name="Sezen U.U."/>
            <person name="Trouern-Trend A."/>
            <person name="McMahon S.M."/>
            <person name="Schaberg P.G."/>
            <person name="Yang J."/>
            <person name="Wegrzyn J.L."/>
            <person name="Swenson N.G."/>
        </authorList>
    </citation>
    <scope>NUCLEOTIDE SEQUENCE</scope>
    <source>
        <strain evidence="3">91603</strain>
    </source>
</reference>
<evidence type="ECO:0000313" key="4">
    <source>
        <dbReference type="Proteomes" id="UP001064489"/>
    </source>
</evidence>
<feature type="region of interest" description="Disordered" evidence="1">
    <location>
        <begin position="136"/>
        <end position="194"/>
    </location>
</feature>
<dbReference type="PROSITE" id="PS50011">
    <property type="entry name" value="PROTEIN_KINASE_DOM"/>
    <property type="match status" value="1"/>
</dbReference>
<evidence type="ECO:0000256" key="1">
    <source>
        <dbReference type="SAM" id="MobiDB-lite"/>
    </source>
</evidence>
<keyword evidence="4" id="KW-1185">Reference proteome</keyword>
<dbReference type="AlphaFoldDB" id="A0AAD5IC39"/>
<dbReference type="InterPro" id="IPR050823">
    <property type="entry name" value="Plant_Ser_Thr_Prot_Kinase"/>
</dbReference>
<dbReference type="Gene3D" id="1.10.510.10">
    <property type="entry name" value="Transferase(Phosphotransferase) domain 1"/>
    <property type="match status" value="1"/>
</dbReference>
<dbReference type="PANTHER" id="PTHR45621">
    <property type="entry name" value="OS01G0588500 PROTEIN-RELATED"/>
    <property type="match status" value="1"/>
</dbReference>
<dbReference type="InterPro" id="IPR011009">
    <property type="entry name" value="Kinase-like_dom_sf"/>
</dbReference>
<name>A0AAD5IC39_ACENE</name>
<dbReference type="SUPFAM" id="SSF56112">
    <property type="entry name" value="Protein kinase-like (PK-like)"/>
    <property type="match status" value="1"/>
</dbReference>
<accession>A0AAD5IC39</accession>
<comment type="caution">
    <text evidence="3">The sequence shown here is derived from an EMBL/GenBank/DDBJ whole genome shotgun (WGS) entry which is preliminary data.</text>
</comment>
<dbReference type="Pfam" id="PF14223">
    <property type="entry name" value="Retrotran_gag_2"/>
    <property type="match status" value="1"/>
</dbReference>